<protein>
    <recommendedName>
        <fullName evidence="3">DUF91 domain-containing protein</fullName>
    </recommendedName>
</protein>
<sequence>MDKVLSSNPAAFKMLRAMWKLSFIKIDDHENQALFDIILKENEENLADSNTHMQMENKYHQKLLQQTSKKDYIFNSKNILKLSSSGDTIKHEMALEAGIIDYISSTQGEIFGSWDYISHQVVASPFKPIDYMDKMDIFGYRRISGYETISKYLVIEIKKDDADTSVLSQVMKYVDWINQEYSFGDYGMITAFVVAKDFPQEVISEKDAIGNRTYIKGIRPVESAEWKDLTLVKYSYNELTGELEFTII</sequence>
<name>A0A5C5E8Y7_9LACT</name>
<dbReference type="Gene3D" id="3.40.1350.10">
    <property type="match status" value="1"/>
</dbReference>
<comment type="caution">
    <text evidence="1">The sequence shown here is derived from an EMBL/GenBank/DDBJ whole genome shotgun (WGS) entry which is preliminary data.</text>
</comment>
<dbReference type="GO" id="GO:0003676">
    <property type="term" value="F:nucleic acid binding"/>
    <property type="evidence" value="ECO:0007669"/>
    <property type="project" value="InterPro"/>
</dbReference>
<proteinExistence type="predicted"/>
<reference evidence="1 2" key="1">
    <citation type="submission" date="2019-06" db="EMBL/GenBank/DDBJ databases">
        <title>Description Trichococcus psychrophilus sp. nov., isolated from a cold spring, by genomic and phenotypic analyses.</title>
        <authorList>
            <person name="Zakharyuk A."/>
        </authorList>
    </citation>
    <scope>NUCLEOTIDE SEQUENCE [LARGE SCALE GENOMIC DNA]</scope>
    <source>
        <strain evidence="1 2">SKBG</strain>
    </source>
</reference>
<evidence type="ECO:0000313" key="1">
    <source>
        <dbReference type="EMBL" id="TNV69619.1"/>
    </source>
</evidence>
<accession>A0A5C5E8Y7</accession>
<dbReference type="InterPro" id="IPR011856">
    <property type="entry name" value="tRNA_endonuc-like_dom_sf"/>
</dbReference>
<dbReference type="Proteomes" id="UP000313395">
    <property type="component" value="Unassembled WGS sequence"/>
</dbReference>
<evidence type="ECO:0008006" key="3">
    <source>
        <dbReference type="Google" id="ProtNLM"/>
    </source>
</evidence>
<organism evidence="1 2">
    <name type="scientific">Trichococcus shcherbakoviae subsp. psychrophilus</name>
    <dbReference type="NCBI Taxonomy" id="2585775"/>
    <lineage>
        <taxon>Bacteria</taxon>
        <taxon>Bacillati</taxon>
        <taxon>Bacillota</taxon>
        <taxon>Bacilli</taxon>
        <taxon>Lactobacillales</taxon>
        <taxon>Carnobacteriaceae</taxon>
        <taxon>Trichococcus</taxon>
    </lineage>
</organism>
<evidence type="ECO:0000313" key="2">
    <source>
        <dbReference type="Proteomes" id="UP000313395"/>
    </source>
</evidence>
<keyword evidence="2" id="KW-1185">Reference proteome</keyword>
<dbReference type="AlphaFoldDB" id="A0A5C5E8Y7"/>
<gene>
    <name evidence="1" type="ORF">FHK04_05160</name>
</gene>
<dbReference type="EMBL" id="VENO01000002">
    <property type="protein sequence ID" value="TNV69619.1"/>
    <property type="molecule type" value="Genomic_DNA"/>
</dbReference>